<dbReference type="InterPro" id="IPR016181">
    <property type="entry name" value="Acyl_CoA_acyltransferase"/>
</dbReference>
<protein>
    <submittedName>
        <fullName evidence="2">GNAT family N-acetyltransferase</fullName>
    </submittedName>
</protein>
<feature type="domain" description="N-acetyltransferase" evidence="1">
    <location>
        <begin position="6"/>
        <end position="153"/>
    </location>
</feature>
<keyword evidence="3" id="KW-1185">Reference proteome</keyword>
<evidence type="ECO:0000259" key="1">
    <source>
        <dbReference type="PROSITE" id="PS51186"/>
    </source>
</evidence>
<dbReference type="PROSITE" id="PS51186">
    <property type="entry name" value="GNAT"/>
    <property type="match status" value="1"/>
</dbReference>
<dbReference type="Pfam" id="PF13302">
    <property type="entry name" value="Acetyltransf_3"/>
    <property type="match status" value="1"/>
</dbReference>
<dbReference type="PANTHER" id="PTHR43328:SF1">
    <property type="entry name" value="N-ACETYLTRANSFERASE DOMAIN-CONTAINING PROTEIN"/>
    <property type="match status" value="1"/>
</dbReference>
<proteinExistence type="predicted"/>
<reference evidence="2 3" key="1">
    <citation type="submission" date="2024-06" db="EMBL/GenBank/DDBJ databases">
        <title>The Natural Products Discovery Center: Release of the First 8490 Sequenced Strains for Exploring Actinobacteria Biosynthetic Diversity.</title>
        <authorList>
            <person name="Kalkreuter E."/>
            <person name="Kautsar S.A."/>
            <person name="Yang D."/>
            <person name="Bader C.D."/>
            <person name="Teijaro C.N."/>
            <person name="Fluegel L."/>
            <person name="Davis C.M."/>
            <person name="Simpson J.R."/>
            <person name="Lauterbach L."/>
            <person name="Steele A.D."/>
            <person name="Gui C."/>
            <person name="Meng S."/>
            <person name="Li G."/>
            <person name="Viehrig K."/>
            <person name="Ye F."/>
            <person name="Su P."/>
            <person name="Kiefer A.F."/>
            <person name="Nichols A."/>
            <person name="Cepeda A.J."/>
            <person name="Yan W."/>
            <person name="Fan B."/>
            <person name="Jiang Y."/>
            <person name="Adhikari A."/>
            <person name="Zheng C.-J."/>
            <person name="Schuster L."/>
            <person name="Cowan T.M."/>
            <person name="Smanski M.J."/>
            <person name="Chevrette M.G."/>
            <person name="De Carvalho L.P.S."/>
            <person name="Shen B."/>
        </authorList>
    </citation>
    <scope>NUCLEOTIDE SEQUENCE [LARGE SCALE GENOMIC DNA]</scope>
    <source>
        <strain evidence="2 3">NPDC000234</strain>
    </source>
</reference>
<dbReference type="Gene3D" id="3.40.630.30">
    <property type="match status" value="1"/>
</dbReference>
<sequence length="168" mass="19166">MTTNDVRLRSVRDDDLEIFLAYEHDPEAVRRSRFTPRPREAFLRHWRERVLGDPTGLVRTVVVDGEVAGNIVAWWEGERRFTGYWLGRAYWGRGVGSRALALFLREETVRPLFADLFAGNTASVRLLEKSGFVPYDDPLHPVDEGYVLLVLSEDGTGRPEPEPEPLDA</sequence>
<name>A0ABV1X4G2_9ACTN</name>
<gene>
    <name evidence="2" type="ORF">ABT404_31300</name>
</gene>
<dbReference type="InterPro" id="IPR000182">
    <property type="entry name" value="GNAT_dom"/>
</dbReference>
<dbReference type="RefSeq" id="WP_350785603.1">
    <property type="nucleotide sequence ID" value="NZ_JBEPEK010000283.1"/>
</dbReference>
<dbReference type="SUPFAM" id="SSF55729">
    <property type="entry name" value="Acyl-CoA N-acyltransferases (Nat)"/>
    <property type="match status" value="1"/>
</dbReference>
<dbReference type="PANTHER" id="PTHR43328">
    <property type="entry name" value="ACETYLTRANSFERASE-RELATED"/>
    <property type="match status" value="1"/>
</dbReference>
<organism evidence="2 3">
    <name type="scientific">Streptomyces hyaluromycini</name>
    <dbReference type="NCBI Taxonomy" id="1377993"/>
    <lineage>
        <taxon>Bacteria</taxon>
        <taxon>Bacillati</taxon>
        <taxon>Actinomycetota</taxon>
        <taxon>Actinomycetes</taxon>
        <taxon>Kitasatosporales</taxon>
        <taxon>Streptomycetaceae</taxon>
        <taxon>Streptomyces</taxon>
    </lineage>
</organism>
<dbReference type="EMBL" id="JBEPEK010000283">
    <property type="protein sequence ID" value="MER7183909.1"/>
    <property type="molecule type" value="Genomic_DNA"/>
</dbReference>
<dbReference type="Proteomes" id="UP001474181">
    <property type="component" value="Unassembled WGS sequence"/>
</dbReference>
<comment type="caution">
    <text evidence="2">The sequence shown here is derived from an EMBL/GenBank/DDBJ whole genome shotgun (WGS) entry which is preliminary data.</text>
</comment>
<evidence type="ECO:0000313" key="3">
    <source>
        <dbReference type="Proteomes" id="UP001474181"/>
    </source>
</evidence>
<accession>A0ABV1X4G2</accession>
<evidence type="ECO:0000313" key="2">
    <source>
        <dbReference type="EMBL" id="MER7183909.1"/>
    </source>
</evidence>